<protein>
    <submittedName>
        <fullName evidence="11">DNA-binding response regulator</fullName>
    </submittedName>
</protein>
<accession>A0A179T3P7</accession>
<dbReference type="PANTHER" id="PTHR48111:SF40">
    <property type="entry name" value="PHOSPHATE REGULON TRANSCRIPTIONAL REGULATORY PROTEIN PHOB"/>
    <property type="match status" value="1"/>
</dbReference>
<proteinExistence type="predicted"/>
<evidence type="ECO:0000256" key="7">
    <source>
        <dbReference type="PROSITE-ProRule" id="PRU00169"/>
    </source>
</evidence>
<evidence type="ECO:0000259" key="9">
    <source>
        <dbReference type="PROSITE" id="PS50110"/>
    </source>
</evidence>
<comment type="caution">
    <text evidence="11">The sequence shown here is derived from an EMBL/GenBank/DDBJ whole genome shotgun (WGS) entry which is preliminary data.</text>
</comment>
<dbReference type="STRING" id="152268.A6K24_16190"/>
<dbReference type="GO" id="GO:0005829">
    <property type="term" value="C:cytosol"/>
    <property type="evidence" value="ECO:0007669"/>
    <property type="project" value="TreeGrafter"/>
</dbReference>
<dbReference type="AlphaFoldDB" id="A0A179T3P7"/>
<dbReference type="InterPro" id="IPR016032">
    <property type="entry name" value="Sig_transdc_resp-reg_C-effctor"/>
</dbReference>
<keyword evidence="4" id="KW-0805">Transcription regulation</keyword>
<evidence type="ECO:0000256" key="4">
    <source>
        <dbReference type="ARBA" id="ARBA00023015"/>
    </source>
</evidence>
<dbReference type="GO" id="GO:0000156">
    <property type="term" value="F:phosphorelay response regulator activity"/>
    <property type="evidence" value="ECO:0007669"/>
    <property type="project" value="TreeGrafter"/>
</dbReference>
<dbReference type="CDD" id="cd17574">
    <property type="entry name" value="REC_OmpR"/>
    <property type="match status" value="1"/>
</dbReference>
<dbReference type="EMBL" id="LWSG01000003">
    <property type="protein sequence ID" value="OAS88585.1"/>
    <property type="molecule type" value="Genomic_DNA"/>
</dbReference>
<evidence type="ECO:0000256" key="6">
    <source>
        <dbReference type="ARBA" id="ARBA00023163"/>
    </source>
</evidence>
<keyword evidence="5 8" id="KW-0238">DNA-binding</keyword>
<dbReference type="GO" id="GO:0006355">
    <property type="term" value="P:regulation of DNA-templated transcription"/>
    <property type="evidence" value="ECO:0007669"/>
    <property type="project" value="InterPro"/>
</dbReference>
<dbReference type="GO" id="GO:0000976">
    <property type="term" value="F:transcription cis-regulatory region binding"/>
    <property type="evidence" value="ECO:0007669"/>
    <property type="project" value="TreeGrafter"/>
</dbReference>
<dbReference type="Proteomes" id="UP000078534">
    <property type="component" value="Unassembled WGS sequence"/>
</dbReference>
<evidence type="ECO:0000313" key="11">
    <source>
        <dbReference type="EMBL" id="OAS88585.1"/>
    </source>
</evidence>
<dbReference type="Gene3D" id="6.10.250.690">
    <property type="match status" value="1"/>
</dbReference>
<dbReference type="InterPro" id="IPR036388">
    <property type="entry name" value="WH-like_DNA-bd_sf"/>
</dbReference>
<dbReference type="SMART" id="SM00448">
    <property type="entry name" value="REC"/>
    <property type="match status" value="1"/>
</dbReference>
<comment type="subcellular location">
    <subcellularLocation>
        <location evidence="1">Cytoplasm</location>
    </subcellularLocation>
</comment>
<dbReference type="InterPro" id="IPR001867">
    <property type="entry name" value="OmpR/PhoB-type_DNA-bd"/>
</dbReference>
<dbReference type="PROSITE" id="PS50110">
    <property type="entry name" value="RESPONSE_REGULATORY"/>
    <property type="match status" value="1"/>
</dbReference>
<dbReference type="Pfam" id="PF00072">
    <property type="entry name" value="Response_reg"/>
    <property type="match status" value="1"/>
</dbReference>
<evidence type="ECO:0000256" key="5">
    <source>
        <dbReference type="ARBA" id="ARBA00023125"/>
    </source>
</evidence>
<evidence type="ECO:0000256" key="1">
    <source>
        <dbReference type="ARBA" id="ARBA00004496"/>
    </source>
</evidence>
<evidence type="ECO:0000256" key="8">
    <source>
        <dbReference type="PROSITE-ProRule" id="PRU01091"/>
    </source>
</evidence>
<keyword evidence="3" id="KW-0902">Two-component regulatory system</keyword>
<dbReference type="InterPro" id="IPR039420">
    <property type="entry name" value="WalR-like"/>
</dbReference>
<dbReference type="FunFam" id="1.10.10.10:FF:000018">
    <property type="entry name" value="DNA-binding response regulator ResD"/>
    <property type="match status" value="1"/>
</dbReference>
<evidence type="ECO:0000256" key="2">
    <source>
        <dbReference type="ARBA" id="ARBA00022553"/>
    </source>
</evidence>
<evidence type="ECO:0000313" key="12">
    <source>
        <dbReference type="Proteomes" id="UP000078534"/>
    </source>
</evidence>
<gene>
    <name evidence="11" type="ORF">A6K24_16190</name>
</gene>
<reference evidence="12" key="1">
    <citation type="submission" date="2016-04" db="EMBL/GenBank/DDBJ databases">
        <authorList>
            <person name="Lyu Z."/>
            <person name="Lyu W."/>
        </authorList>
    </citation>
    <scope>NUCLEOTIDE SEQUENCE [LARGE SCALE GENOMIC DNA]</scope>
    <source>
        <strain evidence="12">C44</strain>
    </source>
</reference>
<evidence type="ECO:0000259" key="10">
    <source>
        <dbReference type="PROSITE" id="PS51755"/>
    </source>
</evidence>
<keyword evidence="12" id="KW-1185">Reference proteome</keyword>
<dbReference type="OrthoDB" id="9790442at2"/>
<feature type="domain" description="OmpR/PhoB-type" evidence="10">
    <location>
        <begin position="137"/>
        <end position="236"/>
    </location>
</feature>
<name>A0A179T3P7_9BACI</name>
<organism evidence="11 12">
    <name type="scientific">Metabacillus litoralis</name>
    <dbReference type="NCBI Taxonomy" id="152268"/>
    <lineage>
        <taxon>Bacteria</taxon>
        <taxon>Bacillati</taxon>
        <taxon>Bacillota</taxon>
        <taxon>Bacilli</taxon>
        <taxon>Bacillales</taxon>
        <taxon>Bacillaceae</taxon>
        <taxon>Metabacillus</taxon>
    </lineage>
</organism>
<dbReference type="GO" id="GO:0032993">
    <property type="term" value="C:protein-DNA complex"/>
    <property type="evidence" value="ECO:0007669"/>
    <property type="project" value="TreeGrafter"/>
</dbReference>
<dbReference type="FunFam" id="3.40.50.2300:FF:000001">
    <property type="entry name" value="DNA-binding response regulator PhoB"/>
    <property type="match status" value="1"/>
</dbReference>
<dbReference type="SUPFAM" id="SSF46894">
    <property type="entry name" value="C-terminal effector domain of the bipartite response regulators"/>
    <property type="match status" value="1"/>
</dbReference>
<feature type="domain" description="Response regulatory" evidence="9">
    <location>
        <begin position="5"/>
        <end position="118"/>
    </location>
</feature>
<dbReference type="PANTHER" id="PTHR48111">
    <property type="entry name" value="REGULATOR OF RPOS"/>
    <property type="match status" value="1"/>
</dbReference>
<feature type="DNA-binding region" description="OmpR/PhoB-type" evidence="8">
    <location>
        <begin position="137"/>
        <end position="236"/>
    </location>
</feature>
<dbReference type="CDD" id="cd00383">
    <property type="entry name" value="trans_reg_C"/>
    <property type="match status" value="1"/>
</dbReference>
<keyword evidence="2 7" id="KW-0597">Phosphoprotein</keyword>
<dbReference type="RefSeq" id="WP_066327565.1">
    <property type="nucleotide sequence ID" value="NZ_LWSG01000003.1"/>
</dbReference>
<sequence length="240" mass="27359">MAGETILIIDDDEDIRSILQLYLSKEGYSVTVSGFGNTAIKLVDLHRPNLIILDVLLPDMDGYEVCRLLRQKTSAPILFLSSKEDDFDKILAHRIGGDDYITKPFSPAVLVAKVQAHLRRNKNISHQVYKLDEWTEDSVLVFPGLTIDKNSCVVKVNKKAIPLSAKEYQLLCLLAENPNRVFTVEQMFERVWGEESLGDYRTVMVHISNLRKKIEPHPTEPIYVLTLRGMGYKFNGFFDD</sequence>
<dbReference type="Gene3D" id="1.10.10.10">
    <property type="entry name" value="Winged helix-like DNA-binding domain superfamily/Winged helix DNA-binding domain"/>
    <property type="match status" value="1"/>
</dbReference>
<feature type="modified residue" description="4-aspartylphosphate" evidence="7">
    <location>
        <position position="54"/>
    </location>
</feature>
<dbReference type="Gene3D" id="3.40.50.2300">
    <property type="match status" value="1"/>
</dbReference>
<dbReference type="SMART" id="SM00862">
    <property type="entry name" value="Trans_reg_C"/>
    <property type="match status" value="1"/>
</dbReference>
<keyword evidence="6" id="KW-0804">Transcription</keyword>
<dbReference type="PROSITE" id="PS51755">
    <property type="entry name" value="OMPR_PHOB"/>
    <property type="match status" value="1"/>
</dbReference>
<dbReference type="Pfam" id="PF00486">
    <property type="entry name" value="Trans_reg_C"/>
    <property type="match status" value="1"/>
</dbReference>
<dbReference type="InterPro" id="IPR011006">
    <property type="entry name" value="CheY-like_superfamily"/>
</dbReference>
<evidence type="ECO:0000256" key="3">
    <source>
        <dbReference type="ARBA" id="ARBA00023012"/>
    </source>
</evidence>
<dbReference type="SUPFAM" id="SSF52172">
    <property type="entry name" value="CheY-like"/>
    <property type="match status" value="1"/>
</dbReference>
<dbReference type="InterPro" id="IPR001789">
    <property type="entry name" value="Sig_transdc_resp-reg_receiver"/>
</dbReference>